<reference evidence="1" key="1">
    <citation type="submission" date="2023-06" db="EMBL/GenBank/DDBJ databases">
        <authorList>
            <consortium name="Lawrence Berkeley National Laboratory"/>
            <person name="Ahrendt S."/>
            <person name="Sahu N."/>
            <person name="Indic B."/>
            <person name="Wong-Bajracharya J."/>
            <person name="Merenyi Z."/>
            <person name="Ke H.-M."/>
            <person name="Monk M."/>
            <person name="Kocsube S."/>
            <person name="Drula E."/>
            <person name="Lipzen A."/>
            <person name="Balint B."/>
            <person name="Henrissat B."/>
            <person name="Andreopoulos B."/>
            <person name="Martin F.M."/>
            <person name="Harder C.B."/>
            <person name="Rigling D."/>
            <person name="Ford K.L."/>
            <person name="Foster G.D."/>
            <person name="Pangilinan J."/>
            <person name="Papanicolaou A."/>
            <person name="Barry K."/>
            <person name="LaButti K."/>
            <person name="Viragh M."/>
            <person name="Koriabine M."/>
            <person name="Yan M."/>
            <person name="Riley R."/>
            <person name="Champramary S."/>
            <person name="Plett K.L."/>
            <person name="Tsai I.J."/>
            <person name="Slot J."/>
            <person name="Sipos G."/>
            <person name="Plett J."/>
            <person name="Nagy L.G."/>
            <person name="Grigoriev I.V."/>
        </authorList>
    </citation>
    <scope>NUCLEOTIDE SEQUENCE</scope>
    <source>
        <strain evidence="1">HWK02</strain>
    </source>
</reference>
<organism evidence="1 2">
    <name type="scientific">Armillaria luteobubalina</name>
    <dbReference type="NCBI Taxonomy" id="153913"/>
    <lineage>
        <taxon>Eukaryota</taxon>
        <taxon>Fungi</taxon>
        <taxon>Dikarya</taxon>
        <taxon>Basidiomycota</taxon>
        <taxon>Agaricomycotina</taxon>
        <taxon>Agaricomycetes</taxon>
        <taxon>Agaricomycetidae</taxon>
        <taxon>Agaricales</taxon>
        <taxon>Marasmiineae</taxon>
        <taxon>Physalacriaceae</taxon>
        <taxon>Armillaria</taxon>
    </lineage>
</organism>
<dbReference type="EMBL" id="JAUEPU010000023">
    <property type="protein sequence ID" value="KAK0493781.1"/>
    <property type="molecule type" value="Genomic_DNA"/>
</dbReference>
<evidence type="ECO:0000313" key="1">
    <source>
        <dbReference type="EMBL" id="KAK0493781.1"/>
    </source>
</evidence>
<proteinExistence type="predicted"/>
<name>A0AA39TLB1_9AGAR</name>
<evidence type="ECO:0000313" key="2">
    <source>
        <dbReference type="Proteomes" id="UP001175228"/>
    </source>
</evidence>
<keyword evidence="2" id="KW-1185">Reference proteome</keyword>
<protein>
    <submittedName>
        <fullName evidence="1">Uncharacterized protein</fullName>
    </submittedName>
</protein>
<sequence length="71" mass="8215">MALSQYNAAAAALNPLRPSLQWEQVVEYTFLSDFNLLHDIRQDMSEHKWATPAGKKALDMYFKICQVKEEI</sequence>
<dbReference type="Proteomes" id="UP001175228">
    <property type="component" value="Unassembled WGS sequence"/>
</dbReference>
<dbReference type="AlphaFoldDB" id="A0AA39TLB1"/>
<gene>
    <name evidence="1" type="ORF">EDD18DRAFT_1078057</name>
</gene>
<comment type="caution">
    <text evidence="1">The sequence shown here is derived from an EMBL/GenBank/DDBJ whole genome shotgun (WGS) entry which is preliminary data.</text>
</comment>
<accession>A0AA39TLB1</accession>